<dbReference type="EMBL" id="JAOYFB010000002">
    <property type="protein sequence ID" value="KAK4007527.1"/>
    <property type="molecule type" value="Genomic_DNA"/>
</dbReference>
<accession>A0ABQ9Z3Q9</accession>
<dbReference type="PANTHER" id="PTHR22954">
    <property type="entry name" value="RETROVIRAL PROTEASE-RELATED"/>
    <property type="match status" value="1"/>
</dbReference>
<organism evidence="2 3">
    <name type="scientific">Daphnia magna</name>
    <dbReference type="NCBI Taxonomy" id="35525"/>
    <lineage>
        <taxon>Eukaryota</taxon>
        <taxon>Metazoa</taxon>
        <taxon>Ecdysozoa</taxon>
        <taxon>Arthropoda</taxon>
        <taxon>Crustacea</taxon>
        <taxon>Branchiopoda</taxon>
        <taxon>Diplostraca</taxon>
        <taxon>Cladocera</taxon>
        <taxon>Anomopoda</taxon>
        <taxon>Daphniidae</taxon>
        <taxon>Daphnia</taxon>
    </lineage>
</organism>
<name>A0ABQ9Z3Q9_9CRUS</name>
<reference evidence="2 3" key="1">
    <citation type="journal article" date="2023" name="Nucleic Acids Res.">
        <title>The hologenome of Daphnia magna reveals possible DNA methylation and microbiome-mediated evolution of the host genome.</title>
        <authorList>
            <person name="Chaturvedi A."/>
            <person name="Li X."/>
            <person name="Dhandapani V."/>
            <person name="Marshall H."/>
            <person name="Kissane S."/>
            <person name="Cuenca-Cambronero M."/>
            <person name="Asole G."/>
            <person name="Calvet F."/>
            <person name="Ruiz-Romero M."/>
            <person name="Marangio P."/>
            <person name="Guigo R."/>
            <person name="Rago D."/>
            <person name="Mirbahai L."/>
            <person name="Eastwood N."/>
            <person name="Colbourne J.K."/>
            <person name="Zhou J."/>
            <person name="Mallon E."/>
            <person name="Orsini L."/>
        </authorList>
    </citation>
    <scope>NUCLEOTIDE SEQUENCE [LARGE SCALE GENOMIC DNA]</scope>
    <source>
        <strain evidence="2">LRV0_1</strain>
    </source>
</reference>
<sequence length="157" mass="18433">MAQGDIIPEPDTEDSKVEEARKKKLALQHELETKQVIHDRMVEDLKRQLDREQEDIKRKMDFEESLLVGPENLFKKFKSSIPKRNEEYRVPSTNVPRLEVNAFNGDPRTWPLFFATFMATIHEANVSSAYKLLSLRDNLNPDIQTSEEVKRTFLFRL</sequence>
<keyword evidence="3" id="KW-1185">Reference proteome</keyword>
<dbReference type="Proteomes" id="UP001234178">
    <property type="component" value="Unassembled WGS sequence"/>
</dbReference>
<proteinExistence type="predicted"/>
<evidence type="ECO:0000256" key="1">
    <source>
        <dbReference type="SAM" id="MobiDB-lite"/>
    </source>
</evidence>
<protein>
    <submittedName>
        <fullName evidence="2">Uncharacterized protein</fullName>
    </submittedName>
</protein>
<evidence type="ECO:0000313" key="2">
    <source>
        <dbReference type="EMBL" id="KAK4007527.1"/>
    </source>
</evidence>
<evidence type="ECO:0000313" key="3">
    <source>
        <dbReference type="Proteomes" id="UP001234178"/>
    </source>
</evidence>
<gene>
    <name evidence="2" type="ORF">OUZ56_012684</name>
</gene>
<dbReference type="PANTHER" id="PTHR22954:SF3">
    <property type="entry name" value="PROTEIN CBG08539"/>
    <property type="match status" value="1"/>
</dbReference>
<feature type="region of interest" description="Disordered" evidence="1">
    <location>
        <begin position="1"/>
        <end position="20"/>
    </location>
</feature>
<comment type="caution">
    <text evidence="2">The sequence shown here is derived from an EMBL/GenBank/DDBJ whole genome shotgun (WGS) entry which is preliminary data.</text>
</comment>